<feature type="region of interest" description="Disordered" evidence="1">
    <location>
        <begin position="156"/>
        <end position="197"/>
    </location>
</feature>
<feature type="transmembrane region" description="Helical" evidence="2">
    <location>
        <begin position="12"/>
        <end position="33"/>
    </location>
</feature>
<dbReference type="Proteomes" id="UP000054988">
    <property type="component" value="Unassembled WGS sequence"/>
</dbReference>
<proteinExistence type="predicted"/>
<keyword evidence="2" id="KW-0472">Membrane</keyword>
<feature type="compositionally biased region" description="Basic and acidic residues" evidence="1">
    <location>
        <begin position="156"/>
        <end position="165"/>
    </location>
</feature>
<sequence length="197" mass="21045">MTSPHNVATFAGAIAGSVGFLGLVALGVFVSIYRRRRQAARRVREEISSTPSEDADVEAASSNRNGNVPRTGRGGRSRGALRAQQFSESDHGLFDVEEQSEVQSVELPEQSEMSMVRVGVVSRPSRDNPPPYVVKAQPAGGSLELPMYGSTVRRDVAAGDSEQHASRKLSVSPPPFQAAPSMTLIPPPPGLDRSLHT</sequence>
<evidence type="ECO:0000313" key="3">
    <source>
        <dbReference type="EMBL" id="KTB43772.1"/>
    </source>
</evidence>
<accession>A0A0W0G5D1</accession>
<evidence type="ECO:0000256" key="2">
    <source>
        <dbReference type="SAM" id="Phobius"/>
    </source>
</evidence>
<protein>
    <recommendedName>
        <fullName evidence="5">Transmembrane protein</fullName>
    </recommendedName>
</protein>
<feature type="region of interest" description="Disordered" evidence="1">
    <location>
        <begin position="45"/>
        <end position="81"/>
    </location>
</feature>
<evidence type="ECO:0000256" key="1">
    <source>
        <dbReference type="SAM" id="MobiDB-lite"/>
    </source>
</evidence>
<evidence type="ECO:0008006" key="5">
    <source>
        <dbReference type="Google" id="ProtNLM"/>
    </source>
</evidence>
<reference evidence="3 4" key="1">
    <citation type="submission" date="2015-12" db="EMBL/GenBank/DDBJ databases">
        <title>Draft genome sequence of Moniliophthora roreri, the causal agent of frosty pod rot of cacao.</title>
        <authorList>
            <person name="Aime M.C."/>
            <person name="Diaz-Valderrama J.R."/>
            <person name="Kijpornyongpan T."/>
            <person name="Phillips-Mora W."/>
        </authorList>
    </citation>
    <scope>NUCLEOTIDE SEQUENCE [LARGE SCALE GENOMIC DNA]</scope>
    <source>
        <strain evidence="3 4">MCA 2952</strain>
    </source>
</reference>
<name>A0A0W0G5D1_MONRR</name>
<gene>
    <name evidence="3" type="ORF">WG66_3651</name>
</gene>
<evidence type="ECO:0000313" key="4">
    <source>
        <dbReference type="Proteomes" id="UP000054988"/>
    </source>
</evidence>
<keyword evidence="2" id="KW-1133">Transmembrane helix</keyword>
<dbReference type="EMBL" id="LATX01001079">
    <property type="protein sequence ID" value="KTB43772.1"/>
    <property type="molecule type" value="Genomic_DNA"/>
</dbReference>
<organism evidence="3 4">
    <name type="scientific">Moniliophthora roreri</name>
    <name type="common">Frosty pod rot fungus</name>
    <name type="synonym">Monilia roreri</name>
    <dbReference type="NCBI Taxonomy" id="221103"/>
    <lineage>
        <taxon>Eukaryota</taxon>
        <taxon>Fungi</taxon>
        <taxon>Dikarya</taxon>
        <taxon>Basidiomycota</taxon>
        <taxon>Agaricomycotina</taxon>
        <taxon>Agaricomycetes</taxon>
        <taxon>Agaricomycetidae</taxon>
        <taxon>Agaricales</taxon>
        <taxon>Marasmiineae</taxon>
        <taxon>Marasmiaceae</taxon>
        <taxon>Moniliophthora</taxon>
    </lineage>
</organism>
<keyword evidence="2" id="KW-0812">Transmembrane</keyword>
<dbReference type="AlphaFoldDB" id="A0A0W0G5D1"/>
<comment type="caution">
    <text evidence="3">The sequence shown here is derived from an EMBL/GenBank/DDBJ whole genome shotgun (WGS) entry which is preliminary data.</text>
</comment>